<dbReference type="GO" id="GO:0043161">
    <property type="term" value="P:proteasome-mediated ubiquitin-dependent protein catabolic process"/>
    <property type="evidence" value="ECO:0007669"/>
    <property type="project" value="TreeGrafter"/>
</dbReference>
<dbReference type="GO" id="GO:0006513">
    <property type="term" value="P:protein monoubiquitination"/>
    <property type="evidence" value="ECO:0007669"/>
    <property type="project" value="TreeGrafter"/>
</dbReference>
<dbReference type="GO" id="GO:0005634">
    <property type="term" value="C:nucleus"/>
    <property type="evidence" value="ECO:0007669"/>
    <property type="project" value="TreeGrafter"/>
</dbReference>
<dbReference type="GO" id="GO:0000151">
    <property type="term" value="C:ubiquitin ligase complex"/>
    <property type="evidence" value="ECO:0007669"/>
    <property type="project" value="TreeGrafter"/>
</dbReference>
<proteinExistence type="predicted"/>
<dbReference type="GO" id="GO:0061630">
    <property type="term" value="F:ubiquitin protein ligase activity"/>
    <property type="evidence" value="ECO:0007669"/>
    <property type="project" value="TreeGrafter"/>
</dbReference>
<dbReference type="GO" id="GO:0000209">
    <property type="term" value="P:protein polyubiquitination"/>
    <property type="evidence" value="ECO:0007669"/>
    <property type="project" value="TreeGrafter"/>
</dbReference>
<dbReference type="GO" id="GO:0030332">
    <property type="term" value="F:cyclin binding"/>
    <property type="evidence" value="ECO:0007669"/>
    <property type="project" value="TreeGrafter"/>
</dbReference>
<dbReference type="InterPro" id="IPR019193">
    <property type="entry name" value="UBQ-conj_enz_E2-bd_prot"/>
</dbReference>
<dbReference type="GO" id="GO:0051865">
    <property type="term" value="P:protein autoubiquitination"/>
    <property type="evidence" value="ECO:0007669"/>
    <property type="project" value="TreeGrafter"/>
</dbReference>
<dbReference type="STRING" id="1408157.A0A1J7J677"/>
<dbReference type="AlphaFoldDB" id="A0A1J7J677"/>
<evidence type="ECO:0000313" key="2">
    <source>
        <dbReference type="EMBL" id="OIW35647.1"/>
    </source>
</evidence>
<evidence type="ECO:0008006" key="4">
    <source>
        <dbReference type="Google" id="ProtNLM"/>
    </source>
</evidence>
<gene>
    <name evidence="2" type="ORF">CONLIGDRAFT_566173</name>
</gene>
<protein>
    <recommendedName>
        <fullName evidence="4">Ubiquitin-conjugating enzyme E2-binding protein</fullName>
    </recommendedName>
</protein>
<dbReference type="GO" id="GO:0031624">
    <property type="term" value="F:ubiquitin conjugating enzyme binding"/>
    <property type="evidence" value="ECO:0007669"/>
    <property type="project" value="TreeGrafter"/>
</dbReference>
<dbReference type="Proteomes" id="UP000182658">
    <property type="component" value="Unassembled WGS sequence"/>
</dbReference>
<dbReference type="GO" id="GO:0005829">
    <property type="term" value="C:cytosol"/>
    <property type="evidence" value="ECO:0007669"/>
    <property type="project" value="TreeGrafter"/>
</dbReference>
<keyword evidence="3" id="KW-1185">Reference proteome</keyword>
<dbReference type="FunCoup" id="A0A1J7J677">
    <property type="interactions" value="40"/>
</dbReference>
<evidence type="ECO:0000313" key="3">
    <source>
        <dbReference type="Proteomes" id="UP000182658"/>
    </source>
</evidence>
<dbReference type="OrthoDB" id="66510at2759"/>
<dbReference type="Pfam" id="PF09814">
    <property type="entry name" value="HECT_2"/>
    <property type="match status" value="1"/>
</dbReference>
<sequence length="429" mass="46643">MATSHISIYAELLSNIRQVSLAVSLDSATDESTKVRIAHSNDTSSVHVSHAGETSHLTLPGRVSCPEGQELTIQRRSADAKVLTWRLPLVHDNQTAAQREGARSSVPWEARDLVPGSEVSCRKCQAPLVREGSVKEWKDLPAEGWAEMMEFWHCHKPGEEHHHGHDHSSNGTAEDKSAHETKADEETLASRGYGATSTITAQKGVGFVDLTTLLFAEEDCAGITFSVSAFSAGATSRDTLTEATSISSMSSGLNIFCTNCETRIGYFNYKTSAVTVFKWQVSCQTNTPAPRTPPTVPECLSATLSATISRTGSSKSLLLPINGLASPYSTSRSAPVLHFWILNPSLRYASTHAATSGPTPAMKLLYRTISREEADRILEDVNSDVQEVNLPEEAICVVAEALGESNALLPVAERRYREWTVGMLRTWEG</sequence>
<reference evidence="2 3" key="1">
    <citation type="submission" date="2016-10" db="EMBL/GenBank/DDBJ databases">
        <title>Draft genome sequence of Coniochaeta ligniaria NRRL30616, a lignocellulolytic fungus for bioabatement of inhibitors in plant biomass hydrolysates.</title>
        <authorList>
            <consortium name="DOE Joint Genome Institute"/>
            <person name="Jimenez D.J."/>
            <person name="Hector R.E."/>
            <person name="Riley R."/>
            <person name="Sun H."/>
            <person name="Grigoriev I.V."/>
            <person name="Van Elsas J.D."/>
            <person name="Nichols N.N."/>
        </authorList>
    </citation>
    <scope>NUCLEOTIDE SEQUENCE [LARGE SCALE GENOMIC DNA]</scope>
    <source>
        <strain evidence="2 3">NRRL 30616</strain>
    </source>
</reference>
<evidence type="ECO:0000256" key="1">
    <source>
        <dbReference type="SAM" id="MobiDB-lite"/>
    </source>
</evidence>
<accession>A0A1J7J677</accession>
<organism evidence="2 3">
    <name type="scientific">Coniochaeta ligniaria NRRL 30616</name>
    <dbReference type="NCBI Taxonomy" id="1408157"/>
    <lineage>
        <taxon>Eukaryota</taxon>
        <taxon>Fungi</taxon>
        <taxon>Dikarya</taxon>
        <taxon>Ascomycota</taxon>
        <taxon>Pezizomycotina</taxon>
        <taxon>Sordariomycetes</taxon>
        <taxon>Sordariomycetidae</taxon>
        <taxon>Coniochaetales</taxon>
        <taxon>Coniochaetaceae</taxon>
        <taxon>Coniochaeta</taxon>
    </lineage>
</organism>
<name>A0A1J7J677_9PEZI</name>
<feature type="region of interest" description="Disordered" evidence="1">
    <location>
        <begin position="156"/>
        <end position="189"/>
    </location>
</feature>
<dbReference type="PANTHER" id="PTHR31531">
    <property type="entry name" value="E3 UBIQUITIN-PROTEIN LIGASE E3D FAMILY MEMBER"/>
    <property type="match status" value="1"/>
</dbReference>
<dbReference type="EMBL" id="KV875093">
    <property type="protein sequence ID" value="OIW35647.1"/>
    <property type="molecule type" value="Genomic_DNA"/>
</dbReference>
<dbReference type="InParanoid" id="A0A1J7J677"/>
<feature type="compositionally biased region" description="Basic and acidic residues" evidence="1">
    <location>
        <begin position="156"/>
        <end position="185"/>
    </location>
</feature>
<dbReference type="PANTHER" id="PTHR31531:SF2">
    <property type="entry name" value="E3 UBIQUITIN-PROTEIN LIGASE E3D"/>
    <property type="match status" value="1"/>
</dbReference>